<dbReference type="RefSeq" id="WP_155871301.1">
    <property type="nucleotide sequence ID" value="NZ_JAUELY010000008.1"/>
</dbReference>
<dbReference type="AlphaFoldDB" id="A0A6I8MG52"/>
<gene>
    <name evidence="2" type="ORF">FRC0190_00258</name>
</gene>
<organism evidence="2 3">
    <name type="scientific">Corynebacterium rouxii</name>
    <dbReference type="NCBI Taxonomy" id="2719119"/>
    <lineage>
        <taxon>Bacteria</taxon>
        <taxon>Bacillati</taxon>
        <taxon>Actinomycetota</taxon>
        <taxon>Actinomycetes</taxon>
        <taxon>Mycobacteriales</taxon>
        <taxon>Corynebacteriaceae</taxon>
        <taxon>Corynebacterium</taxon>
    </lineage>
</organism>
<name>A0A6I8MG52_9CORY</name>
<evidence type="ECO:0000259" key="1">
    <source>
        <dbReference type="Pfam" id="PF05076"/>
    </source>
</evidence>
<feature type="domain" description="Suppressor of fused-like" evidence="1">
    <location>
        <begin position="80"/>
        <end position="183"/>
    </location>
</feature>
<sequence>MNFDETAVWLDGVFPGELTIHSAPAESFRVGTVDLGDDMLATTLDFARVDTGLEAGGRDVRSEIFTVAHAGVGTDKFVELLRALGILLYDASGSLPAQPGQLVPAVGIEPFDDTDITVRHGLFVVPYVWGGEVPQCDEPDRLTVMLQLVMLTQEEFDYAVTYGIPELQSEIARAGIDLLDWSR</sequence>
<dbReference type="KEGG" id="crf:FRC0190_00258"/>
<evidence type="ECO:0000313" key="3">
    <source>
        <dbReference type="Proteomes" id="UP000423525"/>
    </source>
</evidence>
<dbReference type="Pfam" id="PF05076">
    <property type="entry name" value="SUFU"/>
    <property type="match status" value="1"/>
</dbReference>
<dbReference type="InterPro" id="IPR020941">
    <property type="entry name" value="SUFU-like_domain"/>
</dbReference>
<protein>
    <recommendedName>
        <fullName evidence="1">Suppressor of fused-like domain-containing protein</fullName>
    </recommendedName>
</protein>
<dbReference type="Proteomes" id="UP000423525">
    <property type="component" value="Chromosome"/>
</dbReference>
<evidence type="ECO:0000313" key="2">
    <source>
        <dbReference type="EMBL" id="VZH84222.1"/>
    </source>
</evidence>
<accession>A0A6I8MG52</accession>
<reference evidence="2 3" key="1">
    <citation type="submission" date="2019-11" db="EMBL/GenBank/DDBJ databases">
        <authorList>
            <person name="Brisse S."/>
        </authorList>
    </citation>
    <scope>NUCLEOTIDE SEQUENCE [LARGE SCALE GENOMIC DNA]</scope>
    <source>
        <strain evidence="2">FRC0190</strain>
    </source>
</reference>
<dbReference type="EMBL" id="LR738855">
    <property type="protein sequence ID" value="VZH84222.1"/>
    <property type="molecule type" value="Genomic_DNA"/>
</dbReference>
<proteinExistence type="predicted"/>